<dbReference type="Proteomes" id="UP000008037">
    <property type="component" value="Chromosome"/>
</dbReference>
<dbReference type="InterPro" id="IPR038723">
    <property type="entry name" value="ArnR1-like_HTH"/>
</dbReference>
<reference evidence="2 3" key="1">
    <citation type="journal article" date="2012" name="Environ. Microbiol.">
        <title>The genome of the ammonia-oxidizing Candidatus Nitrososphaera gargensis: insights into metabolic versatility and environmental adaptations.</title>
        <authorList>
            <person name="Spang A."/>
            <person name="Poehlein A."/>
            <person name="Offre P."/>
            <person name="Zumbragel S."/>
            <person name="Haider S."/>
            <person name="Rychlik N."/>
            <person name="Nowka B."/>
            <person name="Schmeisser C."/>
            <person name="Lebedeva E.V."/>
            <person name="Rattei T."/>
            <person name="Bohm C."/>
            <person name="Schmid M."/>
            <person name="Galushko A."/>
            <person name="Hatzenpichler R."/>
            <person name="Weinmaier T."/>
            <person name="Daniel R."/>
            <person name="Schleper C."/>
            <person name="Spieck E."/>
            <person name="Streit W."/>
            <person name="Wagner M."/>
        </authorList>
    </citation>
    <scope>NUCLEOTIDE SEQUENCE [LARGE SCALE GENOMIC DNA]</scope>
    <source>
        <strain evidence="3">Ga9.2</strain>
    </source>
</reference>
<dbReference type="KEGG" id="nga:Ngar_c13460"/>
<dbReference type="HOGENOM" id="CLU_2127913_0_0_2"/>
<dbReference type="InParanoid" id="K0IMV5"/>
<dbReference type="Pfam" id="PF14947">
    <property type="entry name" value="HTH_45"/>
    <property type="match status" value="1"/>
</dbReference>
<evidence type="ECO:0000259" key="1">
    <source>
        <dbReference type="Pfam" id="PF14947"/>
    </source>
</evidence>
<keyword evidence="3" id="KW-1185">Reference proteome</keyword>
<evidence type="ECO:0000313" key="2">
    <source>
        <dbReference type="EMBL" id="AFU58284.1"/>
    </source>
</evidence>
<evidence type="ECO:0000313" key="3">
    <source>
        <dbReference type="Proteomes" id="UP000008037"/>
    </source>
</evidence>
<proteinExistence type="predicted"/>
<protein>
    <recommendedName>
        <fullName evidence="1">ArnR1-like winged helix-turn-helix domain-containing protein</fullName>
    </recommendedName>
</protein>
<dbReference type="SUPFAM" id="SSF46785">
    <property type="entry name" value="Winged helix' DNA-binding domain"/>
    <property type="match status" value="1"/>
</dbReference>
<dbReference type="InterPro" id="IPR036388">
    <property type="entry name" value="WH-like_DNA-bd_sf"/>
</dbReference>
<name>K0IMV5_NITGG</name>
<gene>
    <name evidence="2" type="ordered locus">Ngar_c13460</name>
</gene>
<accession>K0IMV5</accession>
<sequence>MWLLSGVTDDEGNYTGVFRRGARGTIDIIADILLLCTTWNKRTRIMYKANLSHQMLKVYVWHLVELGLLEESEDMKFRTTEKGKVFLSHYQHLSRLLIGLNDHHRPFVPQQDE</sequence>
<dbReference type="InterPro" id="IPR036390">
    <property type="entry name" value="WH_DNA-bd_sf"/>
</dbReference>
<dbReference type="AlphaFoldDB" id="K0IMV5"/>
<dbReference type="BioCyc" id="CNIT1237085:G1324-1344-MONOMER"/>
<feature type="domain" description="ArnR1-like winged helix-turn-helix" evidence="1">
    <location>
        <begin position="23"/>
        <end position="96"/>
    </location>
</feature>
<dbReference type="Gene3D" id="1.10.10.10">
    <property type="entry name" value="Winged helix-like DNA-binding domain superfamily/Winged helix DNA-binding domain"/>
    <property type="match status" value="1"/>
</dbReference>
<organism evidence="2 3">
    <name type="scientific">Nitrososphaera gargensis (strain Ga9.2)</name>
    <dbReference type="NCBI Taxonomy" id="1237085"/>
    <lineage>
        <taxon>Archaea</taxon>
        <taxon>Nitrososphaerota</taxon>
        <taxon>Nitrososphaeria</taxon>
        <taxon>Nitrososphaerales</taxon>
        <taxon>Nitrososphaeraceae</taxon>
        <taxon>Nitrososphaera</taxon>
    </lineage>
</organism>
<dbReference type="EMBL" id="CP002408">
    <property type="protein sequence ID" value="AFU58284.1"/>
    <property type="molecule type" value="Genomic_DNA"/>
</dbReference>